<evidence type="ECO:0000256" key="6">
    <source>
        <dbReference type="ARBA" id="ARBA00022723"/>
    </source>
</evidence>
<dbReference type="Gene3D" id="3.30.60.20">
    <property type="match status" value="1"/>
</dbReference>
<gene>
    <name evidence="13" type="primary">J2R</name>
    <name evidence="13" type="ORF">SQPV_0390</name>
</gene>
<evidence type="ECO:0000256" key="7">
    <source>
        <dbReference type="ARBA" id="ARBA00022741"/>
    </source>
</evidence>
<dbReference type="InterPro" id="IPR027417">
    <property type="entry name" value="P-loop_NTPase"/>
</dbReference>
<dbReference type="PANTHER" id="PTHR11441">
    <property type="entry name" value="THYMIDINE KINASE"/>
    <property type="match status" value="1"/>
</dbReference>
<reference evidence="13 14" key="2">
    <citation type="submission" date="2013-10" db="EMBL/GenBank/DDBJ databases">
        <title>The genome of epidemic Squirrel Poxvirus reveals novel virulence genes.</title>
        <authorList>
            <person name="Darby A.C."/>
            <person name="McInnes C.J."/>
            <person name="Kjaer K.H."/>
            <person name="Wood A.R."/>
            <person name="Hughes M."/>
            <person name="Martensen P.M."/>
            <person name="Radford A.D."/>
            <person name="Hall N."/>
            <person name="Chantrey J."/>
        </authorList>
    </citation>
    <scope>NUCLEOTIDE SEQUENCE [LARGE SCALE GENOMIC DNA]</scope>
    <source>
        <strain evidence="13">Red squirrel UK</strain>
    </source>
</reference>
<keyword evidence="4" id="KW-0237">DNA synthesis</keyword>
<keyword evidence="9" id="KW-0862">Zinc</keyword>
<dbReference type="EMBL" id="HE601899">
    <property type="protein sequence ID" value="CCD83222.1"/>
    <property type="molecule type" value="Genomic_DNA"/>
</dbReference>
<dbReference type="InterPro" id="IPR001267">
    <property type="entry name" value="Thymidine_kinase"/>
</dbReference>
<dbReference type="RefSeq" id="YP_008658464.1">
    <property type="nucleotide sequence ID" value="NC_022563.1"/>
</dbReference>
<dbReference type="Pfam" id="PF00265">
    <property type="entry name" value="TK"/>
    <property type="match status" value="1"/>
</dbReference>
<evidence type="ECO:0000313" key="13">
    <source>
        <dbReference type="EMBL" id="CCD83222.1"/>
    </source>
</evidence>
<keyword evidence="7" id="KW-0547">Nucleotide-binding</keyword>
<protein>
    <recommendedName>
        <fullName evidence="3">Thymidine kinase</fullName>
        <ecNumber evidence="2">2.7.1.21</ecNumber>
    </recommendedName>
</protein>
<dbReference type="KEGG" id="vg:18158399"/>
<evidence type="ECO:0000256" key="8">
    <source>
        <dbReference type="ARBA" id="ARBA00022777"/>
    </source>
</evidence>
<dbReference type="Proteomes" id="UP000144311">
    <property type="component" value="Segment"/>
</dbReference>
<dbReference type="PROSITE" id="PS00603">
    <property type="entry name" value="TK_CELLULAR_TYPE"/>
    <property type="match status" value="1"/>
</dbReference>
<evidence type="ECO:0000256" key="10">
    <source>
        <dbReference type="ARBA" id="ARBA00022840"/>
    </source>
</evidence>
<evidence type="ECO:0000256" key="9">
    <source>
        <dbReference type="ARBA" id="ARBA00022833"/>
    </source>
</evidence>
<dbReference type="PANTHER" id="PTHR11441:SF0">
    <property type="entry name" value="THYMIDINE KINASE, CYTOSOLIC"/>
    <property type="match status" value="1"/>
</dbReference>
<dbReference type="GO" id="GO:0046872">
    <property type="term" value="F:metal ion binding"/>
    <property type="evidence" value="ECO:0007669"/>
    <property type="project" value="UniProtKB-KW"/>
</dbReference>
<evidence type="ECO:0000256" key="2">
    <source>
        <dbReference type="ARBA" id="ARBA00012118"/>
    </source>
</evidence>
<dbReference type="OrthoDB" id="9611at10239"/>
<keyword evidence="10" id="KW-0067">ATP-binding</keyword>
<dbReference type="InterPro" id="IPR020633">
    <property type="entry name" value="Thymidine_kinase_CS"/>
</dbReference>
<evidence type="ECO:0000313" key="14">
    <source>
        <dbReference type="Proteomes" id="UP000144311"/>
    </source>
</evidence>
<evidence type="ECO:0000256" key="3">
    <source>
        <dbReference type="ARBA" id="ARBA00020079"/>
    </source>
</evidence>
<evidence type="ECO:0000256" key="5">
    <source>
        <dbReference type="ARBA" id="ARBA00022679"/>
    </source>
</evidence>
<dbReference type="GO" id="GO:0071897">
    <property type="term" value="P:DNA biosynthetic process"/>
    <property type="evidence" value="ECO:0007669"/>
    <property type="project" value="UniProtKB-KW"/>
</dbReference>
<accession>U3UB95</accession>
<dbReference type="GO" id="GO:0005524">
    <property type="term" value="F:ATP binding"/>
    <property type="evidence" value="ECO:0007669"/>
    <property type="project" value="UniProtKB-KW"/>
</dbReference>
<dbReference type="GO" id="GO:0004797">
    <property type="term" value="F:thymidine kinase activity"/>
    <property type="evidence" value="ECO:0007669"/>
    <property type="project" value="UniProtKB-EC"/>
</dbReference>
<evidence type="ECO:0000256" key="11">
    <source>
        <dbReference type="ARBA" id="ARBA00048254"/>
    </source>
</evidence>
<dbReference type="FunFam" id="3.40.50.300:FF:001270">
    <property type="entry name" value="Thymidine kinase"/>
    <property type="match status" value="1"/>
</dbReference>
<reference evidence="13 14" key="1">
    <citation type="submission" date="2011-10" db="EMBL/GenBank/DDBJ databases">
        <authorList>
            <person name="Darby A."/>
        </authorList>
    </citation>
    <scope>NUCLEOTIDE SEQUENCE [LARGE SCALE GENOMIC DNA]</scope>
    <source>
        <strain evidence="13">Red squirrel UK</strain>
    </source>
</reference>
<name>U3UB95_9POXV</name>
<dbReference type="EC" id="2.7.1.21" evidence="2"/>
<evidence type="ECO:0000256" key="12">
    <source>
        <dbReference type="RuleBase" id="RU004165"/>
    </source>
</evidence>
<keyword evidence="6" id="KW-0479">Metal-binding</keyword>
<proteinExistence type="inferred from homology"/>
<dbReference type="SUPFAM" id="SSF52540">
    <property type="entry name" value="P-loop containing nucleoside triphosphate hydrolases"/>
    <property type="match status" value="1"/>
</dbReference>
<dbReference type="GO" id="GO:0046104">
    <property type="term" value="P:thymidine metabolic process"/>
    <property type="evidence" value="ECO:0007669"/>
    <property type="project" value="TreeGrafter"/>
</dbReference>
<keyword evidence="8 13" id="KW-0418">Kinase</keyword>
<dbReference type="SUPFAM" id="SSF57716">
    <property type="entry name" value="Glucocorticoid receptor-like (DNA-binding domain)"/>
    <property type="match status" value="1"/>
</dbReference>
<dbReference type="GeneID" id="18158399"/>
<sequence>MVAISCGGHLYSRTAMSAEESNAAGRHRRLPVTPTVPYVQSVTSFSPSFAPSVIRYVGAQATRGQIQVILGPMFSGKSTELLRRMNVLRSAGQKCVMIKHANDARYGDNVATHDKVLHPAISATMLWETMPDVLNADVVGIDEGQFFIDLVEFCEDMANAGKIVIVAALDGTFQRTLFGSVYQLLPLAESFVKLSSVCVECLYKASFTRRLGNNTEIVQIGDEGYQPVCRLCYFKHQQEQQTQQAQAAQAQAQSPQVVPQVQQQPVIQQVQVVVPQPQARQPVQAQVQMHQHEAQLHQVRAHHVQVQHVQAQVHQAQVQPEQPMASVSSCLYTTQPTGY</sequence>
<keyword evidence="14" id="KW-1185">Reference proteome</keyword>
<evidence type="ECO:0000256" key="1">
    <source>
        <dbReference type="ARBA" id="ARBA00007587"/>
    </source>
</evidence>
<comment type="catalytic activity">
    <reaction evidence="11">
        <text>thymidine + ATP = dTMP + ADP + H(+)</text>
        <dbReference type="Rhea" id="RHEA:19129"/>
        <dbReference type="ChEBI" id="CHEBI:15378"/>
        <dbReference type="ChEBI" id="CHEBI:17748"/>
        <dbReference type="ChEBI" id="CHEBI:30616"/>
        <dbReference type="ChEBI" id="CHEBI:63528"/>
        <dbReference type="ChEBI" id="CHEBI:456216"/>
        <dbReference type="EC" id="2.7.1.21"/>
    </reaction>
</comment>
<dbReference type="GO" id="GO:0042802">
    <property type="term" value="F:identical protein binding"/>
    <property type="evidence" value="ECO:0007669"/>
    <property type="project" value="UniProtKB-ARBA"/>
</dbReference>
<dbReference type="Gene3D" id="3.40.50.300">
    <property type="entry name" value="P-loop containing nucleotide triphosphate hydrolases"/>
    <property type="match status" value="1"/>
</dbReference>
<comment type="similarity">
    <text evidence="1 12">Belongs to the thymidine kinase family.</text>
</comment>
<organism evidence="13 14">
    <name type="scientific">Squirrelpox virus</name>
    <dbReference type="NCBI Taxonomy" id="240426"/>
    <lineage>
        <taxon>Viruses</taxon>
        <taxon>Varidnaviria</taxon>
        <taxon>Bamfordvirae</taxon>
        <taxon>Nucleocytoviricota</taxon>
        <taxon>Pokkesviricetes</taxon>
        <taxon>Chitovirales</taxon>
        <taxon>Poxviridae</taxon>
        <taxon>Chordopoxvirinae</taxon>
        <taxon>Sciuripoxvirus</taxon>
        <taxon>Sciuripoxvirus squirrelpox</taxon>
    </lineage>
</organism>
<evidence type="ECO:0000256" key="4">
    <source>
        <dbReference type="ARBA" id="ARBA00022634"/>
    </source>
</evidence>
<keyword evidence="5" id="KW-0808">Transferase</keyword>